<gene>
    <name evidence="1" type="ORF">EHR01_16710</name>
</gene>
<organism evidence="1 2">
    <name type="scientific">Leptospira mtsangambouensis</name>
    <dbReference type="NCBI Taxonomy" id="2484912"/>
    <lineage>
        <taxon>Bacteria</taxon>
        <taxon>Pseudomonadati</taxon>
        <taxon>Spirochaetota</taxon>
        <taxon>Spirochaetia</taxon>
        <taxon>Leptospirales</taxon>
        <taxon>Leptospiraceae</taxon>
        <taxon>Leptospira</taxon>
    </lineage>
</organism>
<dbReference type="RefSeq" id="WP_135696421.1">
    <property type="nucleotide sequence ID" value="NZ_RQHK01000017.1"/>
</dbReference>
<keyword evidence="2" id="KW-1185">Reference proteome</keyword>
<name>A0ABY2NWD5_9LEPT</name>
<evidence type="ECO:0000313" key="1">
    <source>
        <dbReference type="EMBL" id="TGM72866.1"/>
    </source>
</evidence>
<dbReference type="Proteomes" id="UP000297940">
    <property type="component" value="Unassembled WGS sequence"/>
</dbReference>
<protein>
    <recommendedName>
        <fullName evidence="3">DUF4421 domain-containing protein</fullName>
    </recommendedName>
</protein>
<evidence type="ECO:0000313" key="2">
    <source>
        <dbReference type="Proteomes" id="UP000297940"/>
    </source>
</evidence>
<reference evidence="2" key="1">
    <citation type="journal article" date="2019" name="PLoS Negl. Trop. Dis.">
        <title>Revisiting the worldwide diversity of Leptospira species in the environment.</title>
        <authorList>
            <person name="Vincent A.T."/>
            <person name="Schiettekatte O."/>
            <person name="Bourhy P."/>
            <person name="Veyrier F.J."/>
            <person name="Picardeau M."/>
        </authorList>
    </citation>
    <scope>NUCLEOTIDE SEQUENCE [LARGE SCALE GENOMIC DNA]</scope>
    <source>
        <strain evidence="2">201601298</strain>
    </source>
</reference>
<proteinExistence type="predicted"/>
<evidence type="ECO:0008006" key="3">
    <source>
        <dbReference type="Google" id="ProtNLM"/>
    </source>
</evidence>
<accession>A0ABY2NWD5</accession>
<sequence length="332" mass="37773">MSHNKIILILGVVFLSFGSLLAKDYDSTHELPEVRQPDKHRVYLRSTGSAGGLYIPEKDYLRNSDVSFMLFNGATMYDLLMYTQQMPKYDGSANTRELEYRYQDKFRIFYESRVLVNDKKQDDPYLAQFTENKKSFGLAYFHPLNPHFSIGASLRRTSINQMTNSGGISYEYIPPFAGSIMGISYLQFHDREAKLNFTGIVPGIHLEIKPLRWFEIHLGQQFYNLKGNDSKVGFAAATVAGLGVATFGYSGGDATYTGTRQSIDFVFRFSSWFAAKWGYSKESMRVKYQNYLTLGNSPTATLLYSAWDGSQTTKFDFTALNFTLEFSKSFGE</sequence>
<dbReference type="EMBL" id="RQHK01000017">
    <property type="protein sequence ID" value="TGM72866.1"/>
    <property type="molecule type" value="Genomic_DNA"/>
</dbReference>
<comment type="caution">
    <text evidence="1">The sequence shown here is derived from an EMBL/GenBank/DDBJ whole genome shotgun (WGS) entry which is preliminary data.</text>
</comment>